<name>A0A0F9ID77_9ZZZZ</name>
<accession>A0A0F9ID77</accession>
<evidence type="ECO:0008006" key="2">
    <source>
        <dbReference type="Google" id="ProtNLM"/>
    </source>
</evidence>
<gene>
    <name evidence="1" type="ORF">LCGC14_1672880</name>
</gene>
<evidence type="ECO:0000313" key="1">
    <source>
        <dbReference type="EMBL" id="KKM17724.1"/>
    </source>
</evidence>
<comment type="caution">
    <text evidence="1">The sequence shown here is derived from an EMBL/GenBank/DDBJ whole genome shotgun (WGS) entry which is preliminary data.</text>
</comment>
<protein>
    <recommendedName>
        <fullName evidence="2">SWIM-type domain-containing protein</fullName>
    </recommendedName>
</protein>
<proteinExistence type="predicted"/>
<reference evidence="1" key="1">
    <citation type="journal article" date="2015" name="Nature">
        <title>Complex archaea that bridge the gap between prokaryotes and eukaryotes.</title>
        <authorList>
            <person name="Spang A."/>
            <person name="Saw J.H."/>
            <person name="Jorgensen S.L."/>
            <person name="Zaremba-Niedzwiedzka K."/>
            <person name="Martijn J."/>
            <person name="Lind A.E."/>
            <person name="van Eijk R."/>
            <person name="Schleper C."/>
            <person name="Guy L."/>
            <person name="Ettema T.J."/>
        </authorList>
    </citation>
    <scope>NUCLEOTIDE SEQUENCE</scope>
</reference>
<dbReference type="AlphaFoldDB" id="A0A0F9ID77"/>
<organism evidence="1">
    <name type="scientific">marine sediment metagenome</name>
    <dbReference type="NCBI Taxonomy" id="412755"/>
    <lineage>
        <taxon>unclassified sequences</taxon>
        <taxon>metagenomes</taxon>
        <taxon>ecological metagenomes</taxon>
    </lineage>
</organism>
<dbReference type="EMBL" id="LAZR01014386">
    <property type="protein sequence ID" value="KKM17724.1"/>
    <property type="molecule type" value="Genomic_DNA"/>
</dbReference>
<sequence length="98" mass="10803">MGSSRIGGTLISPANRRYYGMGGKVYYPAAKYPSKSDPTKGYTVCEVSDGTTSCDCMGGGRTCKHTQDYELTLRADWYLMNPHADLMHVEREGTHDSV</sequence>